<dbReference type="EMBL" id="HBUE01247730">
    <property type="protein sequence ID" value="CAG6552707.1"/>
    <property type="molecule type" value="Transcribed_RNA"/>
</dbReference>
<protein>
    <submittedName>
        <fullName evidence="2">(northern house mosquito) hypothetical protein</fullName>
    </submittedName>
</protein>
<dbReference type="EMBL" id="HBUE01354918">
    <property type="protein sequence ID" value="CAG6605043.1"/>
    <property type="molecule type" value="Transcribed_RNA"/>
</dbReference>
<evidence type="ECO:0000256" key="1">
    <source>
        <dbReference type="SAM" id="MobiDB-lite"/>
    </source>
</evidence>
<accession>A0A8D8IHT5</accession>
<feature type="region of interest" description="Disordered" evidence="1">
    <location>
        <begin position="44"/>
        <end position="96"/>
    </location>
</feature>
<proteinExistence type="predicted"/>
<evidence type="ECO:0000313" key="2">
    <source>
        <dbReference type="EMBL" id="CAG6552708.1"/>
    </source>
</evidence>
<reference evidence="2" key="1">
    <citation type="submission" date="2021-05" db="EMBL/GenBank/DDBJ databases">
        <authorList>
            <person name="Alioto T."/>
            <person name="Alioto T."/>
            <person name="Gomez Garrido J."/>
        </authorList>
    </citation>
    <scope>NUCLEOTIDE SEQUENCE</scope>
</reference>
<dbReference type="EMBL" id="HBUE01247734">
    <property type="protein sequence ID" value="CAG6552708.1"/>
    <property type="molecule type" value="Transcribed_RNA"/>
</dbReference>
<dbReference type="EMBL" id="HBUE01354914">
    <property type="protein sequence ID" value="CAG6605042.1"/>
    <property type="molecule type" value="Transcribed_RNA"/>
</dbReference>
<feature type="compositionally biased region" description="Low complexity" evidence="1">
    <location>
        <begin position="44"/>
        <end position="58"/>
    </location>
</feature>
<organism evidence="2">
    <name type="scientific">Culex pipiens</name>
    <name type="common">House mosquito</name>
    <dbReference type="NCBI Taxonomy" id="7175"/>
    <lineage>
        <taxon>Eukaryota</taxon>
        <taxon>Metazoa</taxon>
        <taxon>Ecdysozoa</taxon>
        <taxon>Arthropoda</taxon>
        <taxon>Hexapoda</taxon>
        <taxon>Insecta</taxon>
        <taxon>Pterygota</taxon>
        <taxon>Neoptera</taxon>
        <taxon>Endopterygota</taxon>
        <taxon>Diptera</taxon>
        <taxon>Nematocera</taxon>
        <taxon>Culicoidea</taxon>
        <taxon>Culicidae</taxon>
        <taxon>Culicinae</taxon>
        <taxon>Culicini</taxon>
        <taxon>Culex</taxon>
        <taxon>Culex</taxon>
    </lineage>
</organism>
<name>A0A8D8IHT5_CULPI</name>
<dbReference type="AlphaFoldDB" id="A0A8D8IHT5"/>
<sequence length="118" mass="12668">MVVMGWCRLPCTHQHNRTRASEKFLPAGLCAASFGTVLFAPSPHTASFSSSTSVTPQKSPRKSPETPTISPPNPAPTDPHSHAPDAERYPGQPTRHLGHFNALLPMLLASLPYGTVES</sequence>
<feature type="compositionally biased region" description="Basic and acidic residues" evidence="1">
    <location>
        <begin position="79"/>
        <end position="88"/>
    </location>
</feature>